<dbReference type="Pfam" id="PF03732">
    <property type="entry name" value="Retrotrans_gag"/>
    <property type="match status" value="1"/>
</dbReference>
<evidence type="ECO:0000313" key="4">
    <source>
        <dbReference type="Proteomes" id="UP000434957"/>
    </source>
</evidence>
<dbReference type="Proteomes" id="UP000434957">
    <property type="component" value="Unassembled WGS sequence"/>
</dbReference>
<reference evidence="3 4" key="1">
    <citation type="submission" date="2018-08" db="EMBL/GenBank/DDBJ databases">
        <title>Genomic investigation of the strawberry pathogen Phytophthora fragariae indicates pathogenicity is determined by transcriptional variation in three key races.</title>
        <authorList>
            <person name="Adams T.M."/>
            <person name="Armitage A.D."/>
            <person name="Sobczyk M.K."/>
            <person name="Bates H.J."/>
            <person name="Dunwell J.M."/>
            <person name="Nellist C.F."/>
            <person name="Harrison R.J."/>
        </authorList>
    </citation>
    <scope>NUCLEOTIDE SEQUENCE [LARGE SCALE GENOMIC DNA]</scope>
    <source>
        <strain evidence="2 5">SCRP324</strain>
        <strain evidence="3 4">SCRP333</strain>
    </source>
</reference>
<name>A0A6A4AQZ9_9STRA</name>
<proteinExistence type="predicted"/>
<sequence length="223" mass="25871">MEETTVPNTFGELIEALNRQQANFQAMMQHQFAASEARLDALSTKAPAARKSQPPTHQGRLTEDLELWFFSIEQYYADYHPQMVEDSPQFVTVISCHLGVTPMNWYRQFLAECDTTGRTKSWGAFKAAMRRRFLPPDHEFVLRERLWALSQKGSLHDYIAEFQNLLIQCTQQISPLELRFYFQQGLKPATSNHLREHHPQNLDAAMELALRFDHSGDTAQRRT</sequence>
<organism evidence="3 4">
    <name type="scientific">Phytophthora rubi</name>
    <dbReference type="NCBI Taxonomy" id="129364"/>
    <lineage>
        <taxon>Eukaryota</taxon>
        <taxon>Sar</taxon>
        <taxon>Stramenopiles</taxon>
        <taxon>Oomycota</taxon>
        <taxon>Peronosporomycetes</taxon>
        <taxon>Peronosporales</taxon>
        <taxon>Peronosporaceae</taxon>
        <taxon>Phytophthora</taxon>
    </lineage>
</organism>
<comment type="caution">
    <text evidence="3">The sequence shown here is derived from an EMBL/GenBank/DDBJ whole genome shotgun (WGS) entry which is preliminary data.</text>
</comment>
<gene>
    <name evidence="2" type="ORF">PR002_g32073</name>
    <name evidence="3" type="ORF">PR003_g33539</name>
</gene>
<dbReference type="Proteomes" id="UP000435112">
    <property type="component" value="Unassembled WGS sequence"/>
</dbReference>
<feature type="non-terminal residue" evidence="3">
    <location>
        <position position="223"/>
    </location>
</feature>
<keyword evidence="4" id="KW-1185">Reference proteome</keyword>
<dbReference type="OrthoDB" id="121393at2759"/>
<feature type="domain" description="Retrotransposon gag" evidence="1">
    <location>
        <begin position="94"/>
        <end position="188"/>
    </location>
</feature>
<accession>A0A6A4AQZ9</accession>
<dbReference type="InterPro" id="IPR005162">
    <property type="entry name" value="Retrotrans_gag_dom"/>
</dbReference>
<evidence type="ECO:0000313" key="2">
    <source>
        <dbReference type="EMBL" id="KAE8954489.1"/>
    </source>
</evidence>
<evidence type="ECO:0000259" key="1">
    <source>
        <dbReference type="Pfam" id="PF03732"/>
    </source>
</evidence>
<protein>
    <recommendedName>
        <fullName evidence="1">Retrotransposon gag domain-containing protein</fullName>
    </recommendedName>
</protein>
<dbReference type="AlphaFoldDB" id="A0A6A4AQZ9"/>
<evidence type="ECO:0000313" key="3">
    <source>
        <dbReference type="EMBL" id="KAE9262440.1"/>
    </source>
</evidence>
<dbReference type="EMBL" id="QXFU01009739">
    <property type="protein sequence ID" value="KAE8954489.1"/>
    <property type="molecule type" value="Genomic_DNA"/>
</dbReference>
<dbReference type="EMBL" id="QXFT01009622">
    <property type="protein sequence ID" value="KAE9262440.1"/>
    <property type="molecule type" value="Genomic_DNA"/>
</dbReference>
<evidence type="ECO:0000313" key="5">
    <source>
        <dbReference type="Proteomes" id="UP000435112"/>
    </source>
</evidence>